<feature type="transmembrane region" description="Helical" evidence="6">
    <location>
        <begin position="309"/>
        <end position="334"/>
    </location>
</feature>
<feature type="transmembrane region" description="Helical" evidence="6">
    <location>
        <begin position="106"/>
        <end position="123"/>
    </location>
</feature>
<protein>
    <submittedName>
        <fullName evidence="7">Membrane protein involved in the export of O-antigen and teichoic acid</fullName>
    </submittedName>
</protein>
<keyword evidence="5 6" id="KW-0472">Membrane</keyword>
<dbReference type="InterPro" id="IPR050833">
    <property type="entry name" value="Poly_Biosynth_Transport"/>
</dbReference>
<feature type="transmembrane region" description="Helical" evidence="6">
    <location>
        <begin position="372"/>
        <end position="392"/>
    </location>
</feature>
<feature type="transmembrane region" description="Helical" evidence="6">
    <location>
        <begin position="65"/>
        <end position="86"/>
    </location>
</feature>
<feature type="transmembrane region" description="Helical" evidence="6">
    <location>
        <begin position="129"/>
        <end position="147"/>
    </location>
</feature>
<dbReference type="PANTHER" id="PTHR30250:SF11">
    <property type="entry name" value="O-ANTIGEN TRANSPORTER-RELATED"/>
    <property type="match status" value="1"/>
</dbReference>
<feature type="transmembrane region" description="Helical" evidence="6">
    <location>
        <begin position="398"/>
        <end position="422"/>
    </location>
</feature>
<evidence type="ECO:0000256" key="6">
    <source>
        <dbReference type="SAM" id="Phobius"/>
    </source>
</evidence>
<evidence type="ECO:0000256" key="1">
    <source>
        <dbReference type="ARBA" id="ARBA00004651"/>
    </source>
</evidence>
<feature type="transmembrane region" description="Helical" evidence="6">
    <location>
        <begin position="264"/>
        <end position="288"/>
    </location>
</feature>
<keyword evidence="3 6" id="KW-0812">Transmembrane</keyword>
<dbReference type="AlphaFoldDB" id="A0A1K2INJ2"/>
<gene>
    <name evidence="7" type="ORF">SAMN05428642_103517</name>
</gene>
<organism evidence="7 8">
    <name type="scientific">Flaviramulus basaltis</name>
    <dbReference type="NCBI Taxonomy" id="369401"/>
    <lineage>
        <taxon>Bacteria</taxon>
        <taxon>Pseudomonadati</taxon>
        <taxon>Bacteroidota</taxon>
        <taxon>Flavobacteriia</taxon>
        <taxon>Flavobacteriales</taxon>
        <taxon>Flavobacteriaceae</taxon>
        <taxon>Flaviramulus</taxon>
    </lineage>
</organism>
<dbReference type="GO" id="GO:0005886">
    <property type="term" value="C:plasma membrane"/>
    <property type="evidence" value="ECO:0007669"/>
    <property type="project" value="UniProtKB-SubCell"/>
</dbReference>
<dbReference type="RefSeq" id="WP_072403114.1">
    <property type="nucleotide sequence ID" value="NZ_FPKV01000003.1"/>
</dbReference>
<feature type="transmembrane region" description="Helical" evidence="6">
    <location>
        <begin position="177"/>
        <end position="199"/>
    </location>
</feature>
<keyword evidence="4 6" id="KW-1133">Transmembrane helix</keyword>
<proteinExistence type="predicted"/>
<evidence type="ECO:0000256" key="2">
    <source>
        <dbReference type="ARBA" id="ARBA00022475"/>
    </source>
</evidence>
<dbReference type="OrthoDB" id="846354at2"/>
<feature type="transmembrane region" description="Helical" evidence="6">
    <location>
        <begin position="346"/>
        <end position="365"/>
    </location>
</feature>
<evidence type="ECO:0000256" key="4">
    <source>
        <dbReference type="ARBA" id="ARBA00022989"/>
    </source>
</evidence>
<evidence type="ECO:0000313" key="7">
    <source>
        <dbReference type="EMBL" id="SFZ94017.1"/>
    </source>
</evidence>
<comment type="subcellular location">
    <subcellularLocation>
        <location evidence="1">Cell membrane</location>
        <topology evidence="1">Multi-pass membrane protein</topology>
    </subcellularLocation>
</comment>
<keyword evidence="2" id="KW-1003">Cell membrane</keyword>
<evidence type="ECO:0000256" key="5">
    <source>
        <dbReference type="ARBA" id="ARBA00023136"/>
    </source>
</evidence>
<sequence length="430" mass="48235">MTFFKKIYKNQLFIKSYHWLKLISITGSAQIIIQAIGFISGIIVIRTLSTQEYALYTLSNTLLGTMVILGNGGITTGVTALGGRVWQNKQKLGEVLVTGLNLKRQFAFFTLVFCLPVLMYLLLKNGASWLTTILIVLALIPTFIFALSSRLLEIVPKLEQDIIPLQKNQLIVNFGRLLLLSVSVFIFPFAFIAILSSGLPQIWGNLNLRKITSKHISLQEQQSPNIRKDILVTVKRIYPQAFYSSFSGQVTIWLLSIFGTTSSIAQIGALGRVAIVLSFVGIIFNILITPRFARLEENFKLLFNKYIQLHGLLIIVFTFLILLVYIFSNQILWILGSNYAHLHNEIVLATIGSSLSAFAGIIYGLYSQRGWILNPVISILLNISVLALAIFLTDVTTLKGVLILNIILWFILSLINSFYGLFRILKLKND</sequence>
<keyword evidence="8" id="KW-1185">Reference proteome</keyword>
<evidence type="ECO:0000313" key="8">
    <source>
        <dbReference type="Proteomes" id="UP000182544"/>
    </source>
</evidence>
<reference evidence="7 8" key="1">
    <citation type="submission" date="2016-10" db="EMBL/GenBank/DDBJ databases">
        <authorList>
            <person name="de Groot N.N."/>
        </authorList>
    </citation>
    <scope>NUCLEOTIDE SEQUENCE [LARGE SCALE GENOMIC DNA]</scope>
    <source>
        <strain evidence="7 8">DSM 18180</strain>
    </source>
</reference>
<dbReference type="EMBL" id="FPKV01000003">
    <property type="protein sequence ID" value="SFZ94017.1"/>
    <property type="molecule type" value="Genomic_DNA"/>
</dbReference>
<dbReference type="Proteomes" id="UP000182544">
    <property type="component" value="Unassembled WGS sequence"/>
</dbReference>
<dbReference type="PANTHER" id="PTHR30250">
    <property type="entry name" value="PST FAMILY PREDICTED COLANIC ACID TRANSPORTER"/>
    <property type="match status" value="1"/>
</dbReference>
<feature type="transmembrane region" description="Helical" evidence="6">
    <location>
        <begin position="20"/>
        <end position="45"/>
    </location>
</feature>
<accession>A0A1K2INJ2</accession>
<name>A0A1K2INJ2_9FLAO</name>
<evidence type="ECO:0000256" key="3">
    <source>
        <dbReference type="ARBA" id="ARBA00022692"/>
    </source>
</evidence>
<dbReference type="STRING" id="369401.SAMN05428642_103517"/>